<dbReference type="Proteomes" id="UP000681131">
    <property type="component" value="Chromosome"/>
</dbReference>
<gene>
    <name evidence="2" type="ORF">CDH04_05110</name>
    <name evidence="3" type="ORF">FZC43_05115</name>
</gene>
<dbReference type="EMBL" id="CP043424">
    <property type="protein sequence ID" value="QIW12069.1"/>
    <property type="molecule type" value="Genomic_DNA"/>
</dbReference>
<evidence type="ECO:0008006" key="6">
    <source>
        <dbReference type="Google" id="ProtNLM"/>
    </source>
</evidence>
<evidence type="ECO:0000313" key="4">
    <source>
        <dbReference type="Proteomes" id="UP000251120"/>
    </source>
</evidence>
<keyword evidence="5" id="KW-1185">Reference proteome</keyword>
<dbReference type="KEGG" id="fad:CDH04_05110"/>
<dbReference type="PROSITE" id="PS51257">
    <property type="entry name" value="PROKAR_LIPOPROTEIN"/>
    <property type="match status" value="1"/>
</dbReference>
<dbReference type="EMBL" id="CP021781">
    <property type="protein sequence ID" value="AXA33832.1"/>
    <property type="molecule type" value="Genomic_DNA"/>
</dbReference>
<accession>A0A2Z4XZC3</accession>
<dbReference type="Proteomes" id="UP000251120">
    <property type="component" value="Chromosome"/>
</dbReference>
<sequence>MKNNFLKIFVFSILIFSLFSCATRQKYVEQQKAWIGQSFSDYMKEFGYPNSSMDVSPSPDIKTYVYQRTAVNPNTPMLRGNPVQTLMVAQNNPQFVQLGALKCTTWVSVNEKTQIIKNITFRGNYCVTRN</sequence>
<evidence type="ECO:0000313" key="3">
    <source>
        <dbReference type="EMBL" id="QIW12069.1"/>
    </source>
</evidence>
<evidence type="ECO:0000313" key="2">
    <source>
        <dbReference type="EMBL" id="AXA33832.1"/>
    </source>
</evidence>
<reference evidence="2 4" key="1">
    <citation type="submission" date="2017-06" db="EMBL/GenBank/DDBJ databases">
        <title>Complete genome of Francisella adeliensis.</title>
        <authorList>
            <person name="Vallesi A."/>
            <person name="Sjodin A."/>
        </authorList>
    </citation>
    <scope>NUCLEOTIDE SEQUENCE [LARGE SCALE GENOMIC DNA]</scope>
    <source>
        <strain evidence="2 4">FDC440</strain>
    </source>
</reference>
<proteinExistence type="predicted"/>
<feature type="signal peptide" evidence="1">
    <location>
        <begin position="1"/>
        <end position="22"/>
    </location>
</feature>
<feature type="chain" id="PRO_5016432850" description="Lipoprotein" evidence="1">
    <location>
        <begin position="23"/>
        <end position="130"/>
    </location>
</feature>
<name>A0A2Z4XZC3_9GAMM</name>
<protein>
    <recommendedName>
        <fullName evidence="6">Lipoprotein</fullName>
    </recommendedName>
</protein>
<keyword evidence="1" id="KW-0732">Signal</keyword>
<dbReference type="RefSeq" id="WP_112870006.1">
    <property type="nucleotide sequence ID" value="NZ_CP021781.1"/>
</dbReference>
<evidence type="ECO:0000313" key="5">
    <source>
        <dbReference type="Proteomes" id="UP000681131"/>
    </source>
</evidence>
<dbReference type="AlphaFoldDB" id="A0A2Z4XZC3"/>
<evidence type="ECO:0000256" key="1">
    <source>
        <dbReference type="SAM" id="SignalP"/>
    </source>
</evidence>
<dbReference type="OrthoDB" id="5659997at2"/>
<reference evidence="3 5" key="2">
    <citation type="submission" date="2019-08" db="EMBL/GenBank/DDBJ databases">
        <title>Complete genome sequences of Francisella adeliensis (FSC1325 and FSC1326).</title>
        <authorList>
            <person name="Ohrman C."/>
            <person name="Uneklint I."/>
            <person name="Vallesi A."/>
            <person name="Karlsson L."/>
            <person name="Sjodin A."/>
        </authorList>
    </citation>
    <scope>NUCLEOTIDE SEQUENCE [LARGE SCALE GENOMIC DNA]</scope>
    <source>
        <strain evidence="3 5">FSC1325</strain>
    </source>
</reference>
<organism evidence="2 4">
    <name type="scientific">Francisella adeliensis</name>
    <dbReference type="NCBI Taxonomy" id="2007306"/>
    <lineage>
        <taxon>Bacteria</taxon>
        <taxon>Pseudomonadati</taxon>
        <taxon>Pseudomonadota</taxon>
        <taxon>Gammaproteobacteria</taxon>
        <taxon>Thiotrichales</taxon>
        <taxon>Francisellaceae</taxon>
        <taxon>Francisella</taxon>
    </lineage>
</organism>